<dbReference type="InterPro" id="IPR036390">
    <property type="entry name" value="WH_DNA-bd_sf"/>
</dbReference>
<evidence type="ECO:0000313" key="1">
    <source>
        <dbReference type="EMBL" id="ANN79530.1"/>
    </source>
</evidence>
<reference evidence="1 2" key="1">
    <citation type="submission" date="2016-06" db="EMBL/GenBank/DDBJ databases">
        <title>Complete genome sequences of Bordetella bronchialis and Bordetella flabilis.</title>
        <authorList>
            <person name="LiPuma J.J."/>
            <person name="Spilker T."/>
        </authorList>
    </citation>
    <scope>NUCLEOTIDE SEQUENCE [LARGE SCALE GENOMIC DNA]</scope>
    <source>
        <strain evidence="1 2">AU10664</strain>
    </source>
</reference>
<dbReference type="SUPFAM" id="SSF46785">
    <property type="entry name" value="Winged helix' DNA-binding domain"/>
    <property type="match status" value="1"/>
</dbReference>
<dbReference type="RefSeq" id="WP_066662756.1">
    <property type="nucleotide sequence ID" value="NZ_CBCSCL010000042.1"/>
</dbReference>
<proteinExistence type="predicted"/>
<dbReference type="KEGG" id="bfz:BAU07_22555"/>
<organism evidence="1 2">
    <name type="scientific">Bordetella flabilis</name>
    <dbReference type="NCBI Taxonomy" id="463014"/>
    <lineage>
        <taxon>Bacteria</taxon>
        <taxon>Pseudomonadati</taxon>
        <taxon>Pseudomonadota</taxon>
        <taxon>Betaproteobacteria</taxon>
        <taxon>Burkholderiales</taxon>
        <taxon>Alcaligenaceae</taxon>
        <taxon>Bordetella</taxon>
    </lineage>
</organism>
<dbReference type="Gene3D" id="1.10.10.10">
    <property type="entry name" value="Winged helix-like DNA-binding domain superfamily/Winged helix DNA-binding domain"/>
    <property type="match status" value="1"/>
</dbReference>
<gene>
    <name evidence="1" type="ORF">BAU07_22555</name>
</gene>
<protein>
    <submittedName>
        <fullName evidence="1">Uncharacterized protein</fullName>
    </submittedName>
</protein>
<dbReference type="Proteomes" id="UP000091926">
    <property type="component" value="Chromosome"/>
</dbReference>
<name>A0A193GI71_9BORD</name>
<dbReference type="AlphaFoldDB" id="A0A193GI71"/>
<accession>A0A193GI71</accession>
<dbReference type="InterPro" id="IPR036388">
    <property type="entry name" value="WH-like_DNA-bd_sf"/>
</dbReference>
<evidence type="ECO:0000313" key="2">
    <source>
        <dbReference type="Proteomes" id="UP000091926"/>
    </source>
</evidence>
<keyword evidence="2" id="KW-1185">Reference proteome</keyword>
<dbReference type="EMBL" id="CP016172">
    <property type="protein sequence ID" value="ANN79530.1"/>
    <property type="molecule type" value="Genomic_DNA"/>
</dbReference>
<dbReference type="Pfam" id="PF25212">
    <property type="entry name" value="HVO_A0114"/>
    <property type="match status" value="1"/>
</dbReference>
<dbReference type="OrthoDB" id="9809537at2"/>
<sequence>MERNLTITTRRDWAAALREAGVAATKGMKRGTYQGETLNFETPAAFFSRLTSNRWTMLAELQGAGSIGVRELARRLSRDVKRVHDDATALVELGLIERSETGALSCPYADIHVDMHVSRLAA</sequence>